<keyword evidence="2" id="KW-0479">Metal-binding</keyword>
<keyword evidence="7" id="KW-1185">Reference proteome</keyword>
<organism evidence="6 7">
    <name type="scientific">Vigna mungo</name>
    <name type="common">Black gram</name>
    <name type="synonym">Phaseolus mungo</name>
    <dbReference type="NCBI Taxonomy" id="3915"/>
    <lineage>
        <taxon>Eukaryota</taxon>
        <taxon>Viridiplantae</taxon>
        <taxon>Streptophyta</taxon>
        <taxon>Embryophyta</taxon>
        <taxon>Tracheophyta</taxon>
        <taxon>Spermatophyta</taxon>
        <taxon>Magnoliopsida</taxon>
        <taxon>eudicotyledons</taxon>
        <taxon>Gunneridae</taxon>
        <taxon>Pentapetalae</taxon>
        <taxon>rosids</taxon>
        <taxon>fabids</taxon>
        <taxon>Fabales</taxon>
        <taxon>Fabaceae</taxon>
        <taxon>Papilionoideae</taxon>
        <taxon>50 kb inversion clade</taxon>
        <taxon>NPAAA clade</taxon>
        <taxon>indigoferoid/millettioid clade</taxon>
        <taxon>Phaseoleae</taxon>
        <taxon>Vigna</taxon>
    </lineage>
</organism>
<evidence type="ECO:0000256" key="3">
    <source>
        <dbReference type="ARBA" id="ARBA00022771"/>
    </source>
</evidence>
<gene>
    <name evidence="6" type="ORF">V8G54_014121</name>
</gene>
<proteinExistence type="inferred from homology"/>
<name>A0AAQ3NIH1_VIGMU</name>
<dbReference type="InterPro" id="IPR007650">
    <property type="entry name" value="Zf-FLZ_dom"/>
</dbReference>
<feature type="domain" description="FLZ-type" evidence="5">
    <location>
        <begin position="159"/>
        <end position="202"/>
    </location>
</feature>
<dbReference type="Proteomes" id="UP001374535">
    <property type="component" value="Chromosome 5"/>
</dbReference>
<dbReference type="GO" id="GO:0008270">
    <property type="term" value="F:zinc ion binding"/>
    <property type="evidence" value="ECO:0007669"/>
    <property type="project" value="UniProtKB-KW"/>
</dbReference>
<evidence type="ECO:0000256" key="4">
    <source>
        <dbReference type="PROSITE-ProRule" id="PRU01131"/>
    </source>
</evidence>
<reference evidence="6 7" key="1">
    <citation type="journal article" date="2023" name="Life. Sci Alliance">
        <title>Evolutionary insights into 3D genome organization and epigenetic landscape of Vigna mungo.</title>
        <authorList>
            <person name="Junaid A."/>
            <person name="Singh B."/>
            <person name="Bhatia S."/>
        </authorList>
    </citation>
    <scope>NUCLEOTIDE SEQUENCE [LARGE SCALE GENOMIC DNA]</scope>
    <source>
        <strain evidence="6">Urdbean</strain>
    </source>
</reference>
<keyword evidence="3" id="KW-0863">Zinc-finger</keyword>
<evidence type="ECO:0000256" key="1">
    <source>
        <dbReference type="ARBA" id="ARBA00009374"/>
    </source>
</evidence>
<dbReference type="InterPro" id="IPR044604">
    <property type="entry name" value="FLZ12/13/14"/>
</dbReference>
<dbReference type="AlphaFoldDB" id="A0AAQ3NIH1"/>
<evidence type="ECO:0000313" key="6">
    <source>
        <dbReference type="EMBL" id="WVZ09591.1"/>
    </source>
</evidence>
<dbReference type="PANTHER" id="PTHR47208">
    <property type="entry name" value="OS02G0174800 PROTEIN"/>
    <property type="match status" value="1"/>
</dbReference>
<evidence type="ECO:0000259" key="5">
    <source>
        <dbReference type="PROSITE" id="PS51795"/>
    </source>
</evidence>
<dbReference type="PANTHER" id="PTHR47208:SF5">
    <property type="entry name" value="FCS-LIKE ZINC FINGER 12-RELATED"/>
    <property type="match status" value="1"/>
</dbReference>
<dbReference type="Pfam" id="PF04570">
    <property type="entry name" value="zf-FLZ"/>
    <property type="match status" value="1"/>
</dbReference>
<dbReference type="EMBL" id="CP144696">
    <property type="protein sequence ID" value="WVZ09591.1"/>
    <property type="molecule type" value="Genomic_DNA"/>
</dbReference>
<comment type="similarity">
    <text evidence="1">Belongs to the FLZ family.</text>
</comment>
<sequence>MLGKRPRPMIGKLSELLVSRGRAVTLPDAATAVSPRTPSGTVMQSPRGFKNYHLGGVGLGIVVALDKPSNEVLPKHAVCTSNLKIQEEFDVEEYTYVTRHVPNQTFTKVYYDGGQGEIQRHDYSNNSNNNINNKNSLGVFRRAAPQPLFESESSYPTSNFLSSCNLCGKKLHGKDIYMYRGEKGFCSPECRSSQIMMDERKERCRSEASSRSVEMSNIFNWDSCTLRFGGDKQEEIDDAATL</sequence>
<evidence type="ECO:0000256" key="2">
    <source>
        <dbReference type="ARBA" id="ARBA00022723"/>
    </source>
</evidence>
<protein>
    <recommendedName>
        <fullName evidence="5">FLZ-type domain-containing protein</fullName>
    </recommendedName>
</protein>
<feature type="zinc finger region" description="FLZ-type" evidence="4">
    <location>
        <begin position="159"/>
        <end position="202"/>
    </location>
</feature>
<keyword evidence="3" id="KW-0862">Zinc</keyword>
<dbReference type="PROSITE" id="PS51795">
    <property type="entry name" value="ZF_FLZ"/>
    <property type="match status" value="1"/>
</dbReference>
<accession>A0AAQ3NIH1</accession>
<evidence type="ECO:0000313" key="7">
    <source>
        <dbReference type="Proteomes" id="UP001374535"/>
    </source>
</evidence>